<gene>
    <name evidence="1" type="ORF">GCM10022409_30330</name>
</gene>
<organism evidence="1 2">
    <name type="scientific">Hymenobacter glaciei</name>
    <dbReference type="NCBI Taxonomy" id="877209"/>
    <lineage>
        <taxon>Bacteria</taxon>
        <taxon>Pseudomonadati</taxon>
        <taxon>Bacteroidota</taxon>
        <taxon>Cytophagia</taxon>
        <taxon>Cytophagales</taxon>
        <taxon>Hymenobacteraceae</taxon>
        <taxon>Hymenobacter</taxon>
    </lineage>
</organism>
<evidence type="ECO:0008006" key="3">
    <source>
        <dbReference type="Google" id="ProtNLM"/>
    </source>
</evidence>
<comment type="caution">
    <text evidence="1">The sequence shown here is derived from an EMBL/GenBank/DDBJ whole genome shotgun (WGS) entry which is preliminary data.</text>
</comment>
<sequence>MHGNQVRVVGHANRRAIGATWAGSRTGHAGAVAAAIVRGLGGTVGNAKDGFARQGYEALDGAAGTQALIERAAQVFLSVGATRVNNQDFNALARALAPAASYAVVLVGLVSARFAAIGEDRVVGTGHQSSGSGIVAAAAAA</sequence>
<name>A0ABP7UFF1_9BACT</name>
<reference evidence="2" key="1">
    <citation type="journal article" date="2019" name="Int. J. Syst. Evol. Microbiol.">
        <title>The Global Catalogue of Microorganisms (GCM) 10K type strain sequencing project: providing services to taxonomists for standard genome sequencing and annotation.</title>
        <authorList>
            <consortium name="The Broad Institute Genomics Platform"/>
            <consortium name="The Broad Institute Genome Sequencing Center for Infectious Disease"/>
            <person name="Wu L."/>
            <person name="Ma J."/>
        </authorList>
    </citation>
    <scope>NUCLEOTIDE SEQUENCE [LARGE SCALE GENOMIC DNA]</scope>
    <source>
        <strain evidence="2">JCM 17225</strain>
    </source>
</reference>
<dbReference type="EMBL" id="BAABDK010000024">
    <property type="protein sequence ID" value="GAA4042272.1"/>
    <property type="molecule type" value="Genomic_DNA"/>
</dbReference>
<evidence type="ECO:0000313" key="1">
    <source>
        <dbReference type="EMBL" id="GAA4042272.1"/>
    </source>
</evidence>
<dbReference type="Proteomes" id="UP001501469">
    <property type="component" value="Unassembled WGS sequence"/>
</dbReference>
<keyword evidence="2" id="KW-1185">Reference proteome</keyword>
<accession>A0ABP7UFF1</accession>
<protein>
    <recommendedName>
        <fullName evidence="3">Beta-ketoacyl synthase N-terminal domain-containing protein</fullName>
    </recommendedName>
</protein>
<evidence type="ECO:0000313" key="2">
    <source>
        <dbReference type="Proteomes" id="UP001501469"/>
    </source>
</evidence>
<proteinExistence type="predicted"/>